<dbReference type="InterPro" id="IPR041467">
    <property type="entry name" value="Sco4008_C"/>
</dbReference>
<evidence type="ECO:0000313" key="4">
    <source>
        <dbReference type="EMBL" id="MDR6167427.1"/>
    </source>
</evidence>
<evidence type="ECO:0000313" key="5">
    <source>
        <dbReference type="Proteomes" id="UP001260188"/>
    </source>
</evidence>
<dbReference type="InterPro" id="IPR050109">
    <property type="entry name" value="HTH-type_TetR-like_transc_reg"/>
</dbReference>
<gene>
    <name evidence="4" type="ORF">QE367_001631</name>
</gene>
<name>A0ABU1I1N4_9MICO</name>
<dbReference type="SUPFAM" id="SSF46689">
    <property type="entry name" value="Homeodomain-like"/>
    <property type="match status" value="1"/>
</dbReference>
<dbReference type="SUPFAM" id="SSF48498">
    <property type="entry name" value="Tetracyclin repressor-like, C-terminal domain"/>
    <property type="match status" value="1"/>
</dbReference>
<comment type="caution">
    <text evidence="4">The sequence shown here is derived from an EMBL/GenBank/DDBJ whole genome shotgun (WGS) entry which is preliminary data.</text>
</comment>
<feature type="DNA-binding region" description="H-T-H motif" evidence="2">
    <location>
        <begin position="29"/>
        <end position="48"/>
    </location>
</feature>
<proteinExistence type="predicted"/>
<dbReference type="PANTHER" id="PTHR30328:SF54">
    <property type="entry name" value="HTH-TYPE TRANSCRIPTIONAL REPRESSOR SCO4008"/>
    <property type="match status" value="1"/>
</dbReference>
<organism evidence="4 5">
    <name type="scientific">Microbacterium paludicola</name>
    <dbReference type="NCBI Taxonomy" id="300019"/>
    <lineage>
        <taxon>Bacteria</taxon>
        <taxon>Bacillati</taxon>
        <taxon>Actinomycetota</taxon>
        <taxon>Actinomycetes</taxon>
        <taxon>Micrococcales</taxon>
        <taxon>Microbacteriaceae</taxon>
        <taxon>Microbacterium</taxon>
    </lineage>
</organism>
<dbReference type="PROSITE" id="PS50977">
    <property type="entry name" value="HTH_TETR_2"/>
    <property type="match status" value="1"/>
</dbReference>
<dbReference type="EMBL" id="JAVIZA010000001">
    <property type="protein sequence ID" value="MDR6167427.1"/>
    <property type="molecule type" value="Genomic_DNA"/>
</dbReference>
<evidence type="ECO:0000259" key="3">
    <source>
        <dbReference type="PROSITE" id="PS50977"/>
    </source>
</evidence>
<dbReference type="InterPro" id="IPR009057">
    <property type="entry name" value="Homeodomain-like_sf"/>
</dbReference>
<dbReference type="Pfam" id="PF17926">
    <property type="entry name" value="TetR_C_21"/>
    <property type="match status" value="1"/>
</dbReference>
<dbReference type="Gene3D" id="1.10.357.10">
    <property type="entry name" value="Tetracycline Repressor, domain 2"/>
    <property type="match status" value="1"/>
</dbReference>
<keyword evidence="1 2" id="KW-0238">DNA-binding</keyword>
<keyword evidence="5" id="KW-1185">Reference proteome</keyword>
<evidence type="ECO:0000256" key="2">
    <source>
        <dbReference type="PROSITE-ProRule" id="PRU00335"/>
    </source>
</evidence>
<dbReference type="InterPro" id="IPR036271">
    <property type="entry name" value="Tet_transcr_reg_TetR-rel_C_sf"/>
</dbReference>
<dbReference type="PRINTS" id="PR00455">
    <property type="entry name" value="HTHTETR"/>
</dbReference>
<reference evidence="4 5" key="1">
    <citation type="submission" date="2023-08" db="EMBL/GenBank/DDBJ databases">
        <title>Functional and genomic diversity of the sorghum phyllosphere microbiome.</title>
        <authorList>
            <person name="Shade A."/>
        </authorList>
    </citation>
    <scope>NUCLEOTIDE SEQUENCE [LARGE SCALE GENOMIC DNA]</scope>
    <source>
        <strain evidence="4 5">SORGH_AS_0919</strain>
    </source>
</reference>
<feature type="domain" description="HTH tetR-type" evidence="3">
    <location>
        <begin position="6"/>
        <end position="66"/>
    </location>
</feature>
<protein>
    <submittedName>
        <fullName evidence="4">AcrR family transcriptional regulator</fullName>
    </submittedName>
</protein>
<dbReference type="Pfam" id="PF00440">
    <property type="entry name" value="TetR_N"/>
    <property type="match status" value="1"/>
</dbReference>
<accession>A0ABU1I1N4</accession>
<dbReference type="PANTHER" id="PTHR30328">
    <property type="entry name" value="TRANSCRIPTIONAL REPRESSOR"/>
    <property type="match status" value="1"/>
</dbReference>
<dbReference type="InterPro" id="IPR001647">
    <property type="entry name" value="HTH_TetR"/>
</dbReference>
<sequence length="185" mass="19352">MAWDTEATRRRLLEAATEHFSARGYAGARVEAIARTAGVNKERIYSYFVDKAGLFGAVLAAEVDRLLDGIEIRGTGADALGGLAHDLYDRAASHPQLARLLSWESLELDAPVSGPSRAEGCAAMVDALAAALPGRSRDEAAQLLVSIIAIATADGCLPHLVTLITGSASADARRDAVVAQARSLA</sequence>
<evidence type="ECO:0000256" key="1">
    <source>
        <dbReference type="ARBA" id="ARBA00023125"/>
    </source>
</evidence>
<dbReference type="Proteomes" id="UP001260188">
    <property type="component" value="Unassembled WGS sequence"/>
</dbReference>
<dbReference type="RefSeq" id="WP_023954248.1">
    <property type="nucleotide sequence ID" value="NZ_CP018134.1"/>
</dbReference>